<dbReference type="GO" id="GO:0035999">
    <property type="term" value="P:tetrahydrofolate interconversion"/>
    <property type="evidence" value="ECO:0007669"/>
    <property type="project" value="TreeGrafter"/>
</dbReference>
<evidence type="ECO:0000256" key="1">
    <source>
        <dbReference type="ARBA" id="ARBA00010638"/>
    </source>
</evidence>
<dbReference type="EC" id="6.3.3.2" evidence="5"/>
<keyword evidence="5" id="KW-0479">Metal-binding</keyword>
<evidence type="ECO:0000256" key="4">
    <source>
        <dbReference type="PIRSR" id="PIRSR006806-1"/>
    </source>
</evidence>
<dbReference type="Gene3D" id="3.40.50.10420">
    <property type="entry name" value="NagB/RpiA/CoA transferase-like"/>
    <property type="match status" value="1"/>
</dbReference>
<evidence type="ECO:0000256" key="2">
    <source>
        <dbReference type="ARBA" id="ARBA00022741"/>
    </source>
</evidence>
<keyword evidence="2 4" id="KW-0547">Nucleotide-binding</keyword>
<dbReference type="GO" id="GO:0005524">
    <property type="term" value="F:ATP binding"/>
    <property type="evidence" value="ECO:0007669"/>
    <property type="project" value="UniProtKB-KW"/>
</dbReference>
<evidence type="ECO:0000256" key="5">
    <source>
        <dbReference type="RuleBase" id="RU361279"/>
    </source>
</evidence>
<dbReference type="InterPro" id="IPR037171">
    <property type="entry name" value="NagB/RpiA_transferase-like"/>
</dbReference>
<feature type="binding site" evidence="4">
    <location>
        <begin position="10"/>
        <end position="14"/>
    </location>
    <ligand>
        <name>ATP</name>
        <dbReference type="ChEBI" id="CHEBI:30616"/>
    </ligand>
</feature>
<feature type="binding site" evidence="4">
    <location>
        <position position="60"/>
    </location>
    <ligand>
        <name>substrate</name>
    </ligand>
</feature>
<dbReference type="SUPFAM" id="SSF100950">
    <property type="entry name" value="NagB/RpiA/CoA transferase-like"/>
    <property type="match status" value="1"/>
</dbReference>
<accession>A0A1H8LIT1</accession>
<dbReference type="NCBIfam" id="TIGR02727">
    <property type="entry name" value="MTHFS_bact"/>
    <property type="match status" value="1"/>
</dbReference>
<dbReference type="OrthoDB" id="9801938at2"/>
<protein>
    <recommendedName>
        <fullName evidence="5">5-formyltetrahydrofolate cyclo-ligase</fullName>
        <ecNumber evidence="5">6.3.3.2</ecNumber>
    </recommendedName>
</protein>
<dbReference type="PIRSF" id="PIRSF006806">
    <property type="entry name" value="FTHF_cligase"/>
    <property type="match status" value="1"/>
</dbReference>
<comment type="similarity">
    <text evidence="1 5">Belongs to the 5-formyltetrahydrofolate cyclo-ligase family.</text>
</comment>
<evidence type="ECO:0000256" key="3">
    <source>
        <dbReference type="ARBA" id="ARBA00022840"/>
    </source>
</evidence>
<comment type="catalytic activity">
    <reaction evidence="5">
        <text>(6S)-5-formyl-5,6,7,8-tetrahydrofolate + ATP = (6R)-5,10-methenyltetrahydrofolate + ADP + phosphate</text>
        <dbReference type="Rhea" id="RHEA:10488"/>
        <dbReference type="ChEBI" id="CHEBI:30616"/>
        <dbReference type="ChEBI" id="CHEBI:43474"/>
        <dbReference type="ChEBI" id="CHEBI:57455"/>
        <dbReference type="ChEBI" id="CHEBI:57457"/>
        <dbReference type="ChEBI" id="CHEBI:456216"/>
        <dbReference type="EC" id="6.3.3.2"/>
    </reaction>
</comment>
<evidence type="ECO:0000313" key="6">
    <source>
        <dbReference type="EMBL" id="SEO04943.1"/>
    </source>
</evidence>
<dbReference type="GO" id="GO:0030272">
    <property type="term" value="F:5-formyltetrahydrofolate cyclo-ligase activity"/>
    <property type="evidence" value="ECO:0007669"/>
    <property type="project" value="UniProtKB-EC"/>
</dbReference>
<keyword evidence="5" id="KW-0460">Magnesium</keyword>
<keyword evidence="6" id="KW-0436">Ligase</keyword>
<dbReference type="RefSeq" id="WP_011504558.1">
    <property type="nucleotide sequence ID" value="NZ_FODT01000001.1"/>
</dbReference>
<feature type="binding site" evidence="4">
    <location>
        <begin position="135"/>
        <end position="143"/>
    </location>
    <ligand>
        <name>ATP</name>
        <dbReference type="ChEBI" id="CHEBI:30616"/>
    </ligand>
</feature>
<keyword evidence="3 4" id="KW-0067">ATP-binding</keyword>
<dbReference type="AlphaFoldDB" id="A0A1H8LIT1"/>
<keyword evidence="7" id="KW-1185">Reference proteome</keyword>
<comment type="cofactor">
    <cofactor evidence="5">
        <name>Mg(2+)</name>
        <dbReference type="ChEBI" id="CHEBI:18420"/>
    </cofactor>
</comment>
<dbReference type="EMBL" id="FODT01000001">
    <property type="protein sequence ID" value="SEO04943.1"/>
    <property type="molecule type" value="Genomic_DNA"/>
</dbReference>
<dbReference type="Pfam" id="PF01812">
    <property type="entry name" value="5-FTHF_cyc-lig"/>
    <property type="match status" value="1"/>
</dbReference>
<dbReference type="GO" id="GO:0009396">
    <property type="term" value="P:folic acid-containing compound biosynthetic process"/>
    <property type="evidence" value="ECO:0007669"/>
    <property type="project" value="TreeGrafter"/>
</dbReference>
<proteinExistence type="inferred from homology"/>
<dbReference type="InterPro" id="IPR024185">
    <property type="entry name" value="FTHF_cligase-like_sf"/>
</dbReference>
<dbReference type="PANTHER" id="PTHR23407">
    <property type="entry name" value="ATPASE INHIBITOR/5-FORMYLTETRAHYDROFOLATE CYCLO-LIGASE"/>
    <property type="match status" value="1"/>
</dbReference>
<name>A0A1H8LIT1_9BRAD</name>
<sequence>MSELSEAASKTEQRAAALARRLALPDEARSAAAAAIAARALPFAVPQDAIVAGYAPIRGEIDPFPLMHALSARGARLALPVVTGQGRPLLFRAWSEAEALARSPLGILEPPQGAAEIVPDIVLVPLAAFDTLGHRIGYGAGYYDCTLAALRASRRIIAAGLAFAVQQIEVVPAAAHDVALDYVITERETLIFRSR</sequence>
<gene>
    <name evidence="6" type="ORF">SAMN05444123_10191</name>
</gene>
<organism evidence="6 7">
    <name type="scientific">Rhodopseudomonas pseudopalustris</name>
    <dbReference type="NCBI Taxonomy" id="1513892"/>
    <lineage>
        <taxon>Bacteria</taxon>
        <taxon>Pseudomonadati</taxon>
        <taxon>Pseudomonadota</taxon>
        <taxon>Alphaproteobacteria</taxon>
        <taxon>Hyphomicrobiales</taxon>
        <taxon>Nitrobacteraceae</taxon>
        <taxon>Rhodopseudomonas</taxon>
    </lineage>
</organism>
<reference evidence="7" key="1">
    <citation type="submission" date="2016-10" db="EMBL/GenBank/DDBJ databases">
        <authorList>
            <person name="Varghese N."/>
            <person name="Submissions S."/>
        </authorList>
    </citation>
    <scope>NUCLEOTIDE SEQUENCE [LARGE SCALE GENOMIC DNA]</scope>
    <source>
        <strain evidence="7">DSM 123</strain>
    </source>
</reference>
<dbReference type="PANTHER" id="PTHR23407:SF1">
    <property type="entry name" value="5-FORMYLTETRAHYDROFOLATE CYCLO-LIGASE"/>
    <property type="match status" value="1"/>
</dbReference>
<dbReference type="GO" id="GO:0046872">
    <property type="term" value="F:metal ion binding"/>
    <property type="evidence" value="ECO:0007669"/>
    <property type="project" value="UniProtKB-KW"/>
</dbReference>
<evidence type="ECO:0000313" key="7">
    <source>
        <dbReference type="Proteomes" id="UP000199615"/>
    </source>
</evidence>
<dbReference type="Proteomes" id="UP000199615">
    <property type="component" value="Unassembled WGS sequence"/>
</dbReference>
<dbReference type="InterPro" id="IPR002698">
    <property type="entry name" value="FTHF_cligase"/>
</dbReference>